<name>A0ABV3ZAB8_9BACT</name>
<protein>
    <recommendedName>
        <fullName evidence="4">DUF748 domain-containing protein</fullName>
    </recommendedName>
</protein>
<keyword evidence="1" id="KW-0472">Membrane</keyword>
<evidence type="ECO:0000313" key="3">
    <source>
        <dbReference type="Proteomes" id="UP001560573"/>
    </source>
</evidence>
<dbReference type="Proteomes" id="UP001560573">
    <property type="component" value="Unassembled WGS sequence"/>
</dbReference>
<organism evidence="2 3">
    <name type="scientific">Danxiaibacter flavus</name>
    <dbReference type="NCBI Taxonomy" id="3049108"/>
    <lineage>
        <taxon>Bacteria</taxon>
        <taxon>Pseudomonadati</taxon>
        <taxon>Bacteroidota</taxon>
        <taxon>Chitinophagia</taxon>
        <taxon>Chitinophagales</taxon>
        <taxon>Chitinophagaceae</taxon>
        <taxon>Danxiaibacter</taxon>
    </lineage>
</organism>
<proteinExistence type="predicted"/>
<gene>
    <name evidence="2" type="ORF">QTN47_03140</name>
</gene>
<dbReference type="RefSeq" id="WP_369327866.1">
    <property type="nucleotide sequence ID" value="NZ_JAULBC010000001.1"/>
</dbReference>
<reference evidence="2 3" key="1">
    <citation type="submission" date="2023-07" db="EMBL/GenBank/DDBJ databases">
        <authorList>
            <person name="Lian W.-H."/>
        </authorList>
    </citation>
    <scope>NUCLEOTIDE SEQUENCE [LARGE SCALE GENOMIC DNA]</scope>
    <source>
        <strain evidence="2 3">SYSU DXS3180</strain>
    </source>
</reference>
<keyword evidence="1" id="KW-0812">Transmembrane</keyword>
<evidence type="ECO:0008006" key="4">
    <source>
        <dbReference type="Google" id="ProtNLM"/>
    </source>
</evidence>
<evidence type="ECO:0000256" key="1">
    <source>
        <dbReference type="SAM" id="Phobius"/>
    </source>
</evidence>
<feature type="transmembrane region" description="Helical" evidence="1">
    <location>
        <begin position="12"/>
        <end position="32"/>
    </location>
</feature>
<keyword evidence="3" id="KW-1185">Reference proteome</keyword>
<evidence type="ECO:0000313" key="2">
    <source>
        <dbReference type="EMBL" id="MEX6686470.1"/>
    </source>
</evidence>
<accession>A0ABV3ZAB8</accession>
<keyword evidence="1" id="KW-1133">Transmembrane helix</keyword>
<sequence length="1273" mass="144881">MKISSRQRKWLKRILVLIVARFILGGIAYYIIVYRFKDIVQFVVSRESKKNYSFNASDIDVSLWHKTLVVNNAVLSCHDTLHTDPHHDVKIPRIYLAINSWKDLVFHKRVSVDSLAIILPELRTHAHEQTKKNTQVSFQTTEIVNILGRVINHLNVRSFTLQNGTFAYSSLHKSHPFFSNHINLLIRNFSKKEKSSNYVLSSEDIDLSLTDQNWMLPDGYHEVAFSKLHFSGKNGYFEIDSSKLTILPNETNNGLTFSAEKLFFKSKHLPAIYEQEKLILDTLICIRPVLGLNAPKTSVHDTSAAITESVKRLFKSMNFKYIDIQEGQIIFNANNQGASSYITQRTNLKLYNLGLSPDSSQEIGADSVQLNLKQITFVTPDSLFQMTIDEFTLHNNDIFFRNASFTPTLKNHPDKGFTFNTPLLYLKNISIENLIRKKLVADSAELTRPEIIVYTKKSKSSTTIAADSSGKVNKFYETLHGLRELINVKDFRVINGNLRYNSTGESPVHLQVKGLNADILLDHFLTSDSLIDIKRSLPMLLIKEAKLNSPKINLVVNNYQFDGFRRHNSIGNAQLTINNGISVNADNVYWEILDWDLWAQRRIIQIDALKVHQLTVNTTDKNSPTVNSDTKYLPPINVARLDIDDLLFYKHSAQKLSLNFNAENLCVDHIHTQKQFFNWGNTEGQLNNIHLNNKGLQAIIKRINLNSKDEVTIHEASVYTNRNSTSMSLDIPFLKTRTSIHSTDMSDIRLHSFATNGASLTMLTRSENNPDHSKTPAFPANIKIEHMLLNNTNVRYIAQNEHDTTSLNANVNFHIRQFNSQKESAAGFMYDTAALTVNDFRFTKKNMYLSLPTGSITLTKGKIVKEPGNTFTLNTGLFIRWFNGIYISQNRSGSRLTLNNATGSFEDKDFSLQRYQNNTLEKLLPKTTINETGFYYKTPGSTLKAASIKWNPAAEKLSIGTFSMHPNISRDEAFKNAQWQADYMTIRGDSATMAGVKFNRHNGDSLLNIRNISLYSIALETSRDKNVPFNHGSVKPMPTKLIENISYPMQIDSLTLKQSSVTIHEISATTKKEGIIPLTNINAVITNIRNTDNGNDSLTISANAELFDKRIRNMHYQESYNDSLSYFRLSVNASPKQLLPLSNITTPLAAVRVSDGESDTLFARFTGNKYAAAGHMNFYYSDLKVKLLNPNDTSKTTMMLNVKNWLANNVILRKKNDKYAVAYFERDQEKFVFNYWIKTTLHGIMSSVGIKSSKKYIKQYNKKQKEYSLPKYD</sequence>
<comment type="caution">
    <text evidence="2">The sequence shown here is derived from an EMBL/GenBank/DDBJ whole genome shotgun (WGS) entry which is preliminary data.</text>
</comment>
<dbReference type="EMBL" id="JAULBC010000001">
    <property type="protein sequence ID" value="MEX6686470.1"/>
    <property type="molecule type" value="Genomic_DNA"/>
</dbReference>